<feature type="compositionally biased region" description="Polar residues" evidence="1">
    <location>
        <begin position="46"/>
        <end position="56"/>
    </location>
</feature>
<sequence>MGVTGTIPPSSSGTSGASSSTQSPMPPSLPSVPSSSTPLPGPIESSPDSQSPTAPASSEPHNRLSLAEKYDREPTPMEAFTYTHTKGHDGNTFVDRCAVGVNENYSTARERLISSRAESEAESRIDELALYLEAVVRQKEEESIWHRVSGITILLRLSS</sequence>
<feature type="region of interest" description="Disordered" evidence="1">
    <location>
        <begin position="1"/>
        <end position="74"/>
    </location>
</feature>
<dbReference type="AlphaFoldDB" id="A0A067KRE4"/>
<reference evidence="2 3" key="1">
    <citation type="journal article" date="2014" name="PLoS ONE">
        <title>Global Analysis of Gene Expression Profiles in Physic Nut (Jatropha curcas L.) Seedlings Exposed to Salt Stress.</title>
        <authorList>
            <person name="Zhang L."/>
            <person name="Zhang C."/>
            <person name="Wu P."/>
            <person name="Chen Y."/>
            <person name="Li M."/>
            <person name="Jiang H."/>
            <person name="Wu G."/>
        </authorList>
    </citation>
    <scope>NUCLEOTIDE SEQUENCE [LARGE SCALE GENOMIC DNA]</scope>
    <source>
        <strain evidence="3">cv. GZQX0401</strain>
        <tissue evidence="2">Young leaves</tissue>
    </source>
</reference>
<feature type="compositionally biased region" description="Basic and acidic residues" evidence="1">
    <location>
        <begin position="60"/>
        <end position="74"/>
    </location>
</feature>
<dbReference type="EMBL" id="KK914502">
    <property type="protein sequence ID" value="KDP34855.1"/>
    <property type="molecule type" value="Genomic_DNA"/>
</dbReference>
<dbReference type="Proteomes" id="UP000027138">
    <property type="component" value="Unassembled WGS sequence"/>
</dbReference>
<protein>
    <submittedName>
        <fullName evidence="2">Uncharacterized protein</fullName>
    </submittedName>
</protein>
<accession>A0A067KRE4</accession>
<proteinExistence type="predicted"/>
<organism evidence="2 3">
    <name type="scientific">Jatropha curcas</name>
    <name type="common">Barbados nut</name>
    <dbReference type="NCBI Taxonomy" id="180498"/>
    <lineage>
        <taxon>Eukaryota</taxon>
        <taxon>Viridiplantae</taxon>
        <taxon>Streptophyta</taxon>
        <taxon>Embryophyta</taxon>
        <taxon>Tracheophyta</taxon>
        <taxon>Spermatophyta</taxon>
        <taxon>Magnoliopsida</taxon>
        <taxon>eudicotyledons</taxon>
        <taxon>Gunneridae</taxon>
        <taxon>Pentapetalae</taxon>
        <taxon>rosids</taxon>
        <taxon>fabids</taxon>
        <taxon>Malpighiales</taxon>
        <taxon>Euphorbiaceae</taxon>
        <taxon>Crotonoideae</taxon>
        <taxon>Jatropheae</taxon>
        <taxon>Jatropha</taxon>
    </lineage>
</organism>
<evidence type="ECO:0000256" key="1">
    <source>
        <dbReference type="SAM" id="MobiDB-lite"/>
    </source>
</evidence>
<gene>
    <name evidence="2" type="ORF">JCGZ_09143</name>
</gene>
<dbReference type="OrthoDB" id="1302510at2759"/>
<feature type="compositionally biased region" description="Low complexity" evidence="1">
    <location>
        <begin position="1"/>
        <end position="23"/>
    </location>
</feature>
<evidence type="ECO:0000313" key="3">
    <source>
        <dbReference type="Proteomes" id="UP000027138"/>
    </source>
</evidence>
<keyword evidence="3" id="KW-1185">Reference proteome</keyword>
<name>A0A067KRE4_JATCU</name>
<evidence type="ECO:0000313" key="2">
    <source>
        <dbReference type="EMBL" id="KDP34855.1"/>
    </source>
</evidence>